<name>A0AAV7CT42_ENGPU</name>
<evidence type="ECO:0000313" key="5">
    <source>
        <dbReference type="Proteomes" id="UP000824782"/>
    </source>
</evidence>
<dbReference type="Proteomes" id="UP000824782">
    <property type="component" value="Unassembled WGS sequence"/>
</dbReference>
<dbReference type="AlphaFoldDB" id="A0AAV7CT42"/>
<accession>A0AAV7CT42</accession>
<feature type="domain" description="Chemokine interleukin-8-like" evidence="3">
    <location>
        <begin position="29"/>
        <end position="83"/>
    </location>
</feature>
<feature type="chain" id="PRO_5043843376" description="Chemokine interleukin-8-like domain-containing protein" evidence="2">
    <location>
        <begin position="19"/>
        <end position="90"/>
    </location>
</feature>
<comment type="caution">
    <text evidence="4">The sequence shown here is derived from an EMBL/GenBank/DDBJ whole genome shotgun (WGS) entry which is preliminary data.</text>
</comment>
<feature type="signal peptide" evidence="2">
    <location>
        <begin position="1"/>
        <end position="18"/>
    </location>
</feature>
<evidence type="ECO:0000256" key="2">
    <source>
        <dbReference type="SAM" id="SignalP"/>
    </source>
</evidence>
<gene>
    <name evidence="4" type="ORF">GDO81_005703</name>
</gene>
<protein>
    <recommendedName>
        <fullName evidence="3">Chemokine interleukin-8-like domain-containing protein</fullName>
    </recommendedName>
</protein>
<dbReference type="InterPro" id="IPR036048">
    <property type="entry name" value="Interleukin_8-like_sf"/>
</dbReference>
<evidence type="ECO:0000313" key="4">
    <source>
        <dbReference type="EMBL" id="KAG8587542.1"/>
    </source>
</evidence>
<dbReference type="Gene3D" id="2.40.50.40">
    <property type="match status" value="1"/>
</dbReference>
<dbReference type="EMBL" id="WNYA01000002">
    <property type="protein sequence ID" value="KAG8587542.1"/>
    <property type="molecule type" value="Genomic_DNA"/>
</dbReference>
<keyword evidence="2" id="KW-0732">Signal</keyword>
<dbReference type="GO" id="GO:0008009">
    <property type="term" value="F:chemokine activity"/>
    <property type="evidence" value="ECO:0007669"/>
    <property type="project" value="InterPro"/>
</dbReference>
<dbReference type="SUPFAM" id="SSF54117">
    <property type="entry name" value="Interleukin 8-like chemokines"/>
    <property type="match status" value="1"/>
</dbReference>
<keyword evidence="5" id="KW-1185">Reference proteome</keyword>
<dbReference type="GO" id="GO:0005615">
    <property type="term" value="C:extracellular space"/>
    <property type="evidence" value="ECO:0007669"/>
    <property type="project" value="UniProtKB-KW"/>
</dbReference>
<dbReference type="Pfam" id="PF00048">
    <property type="entry name" value="IL8"/>
    <property type="match status" value="1"/>
</dbReference>
<sequence length="90" mass="9970">MRAACLIVLVALLQPITPSIYGKSKILPCCDKPQNRVDSQKIMSCNRTDDSVCKKPSYIVQLKTGKTICVNALSKKVQSAIKKFESNIKK</sequence>
<organism evidence="4 5">
    <name type="scientific">Engystomops pustulosus</name>
    <name type="common">Tungara frog</name>
    <name type="synonym">Physalaemus pustulosus</name>
    <dbReference type="NCBI Taxonomy" id="76066"/>
    <lineage>
        <taxon>Eukaryota</taxon>
        <taxon>Metazoa</taxon>
        <taxon>Chordata</taxon>
        <taxon>Craniata</taxon>
        <taxon>Vertebrata</taxon>
        <taxon>Euteleostomi</taxon>
        <taxon>Amphibia</taxon>
        <taxon>Batrachia</taxon>
        <taxon>Anura</taxon>
        <taxon>Neobatrachia</taxon>
        <taxon>Hyloidea</taxon>
        <taxon>Leptodactylidae</taxon>
        <taxon>Leiuperinae</taxon>
        <taxon>Engystomops</taxon>
    </lineage>
</organism>
<evidence type="ECO:0000256" key="1">
    <source>
        <dbReference type="ARBA" id="ARBA00022514"/>
    </source>
</evidence>
<dbReference type="InterPro" id="IPR001811">
    <property type="entry name" value="Chemokine_IL8-like_dom"/>
</dbReference>
<keyword evidence="1" id="KW-0202">Cytokine</keyword>
<dbReference type="GO" id="GO:0006955">
    <property type="term" value="P:immune response"/>
    <property type="evidence" value="ECO:0007669"/>
    <property type="project" value="InterPro"/>
</dbReference>
<evidence type="ECO:0000259" key="3">
    <source>
        <dbReference type="Pfam" id="PF00048"/>
    </source>
</evidence>
<proteinExistence type="predicted"/>
<reference evidence="4" key="1">
    <citation type="thesis" date="2020" institute="ProQuest LLC" country="789 East Eisenhower Parkway, Ann Arbor, MI, USA">
        <title>Comparative Genomics and Chromosome Evolution.</title>
        <authorList>
            <person name="Mudd A.B."/>
        </authorList>
    </citation>
    <scope>NUCLEOTIDE SEQUENCE</scope>
    <source>
        <strain evidence="4">237g6f4</strain>
        <tissue evidence="4">Blood</tissue>
    </source>
</reference>